<dbReference type="InterPro" id="IPR001611">
    <property type="entry name" value="Leu-rich_rpt"/>
</dbReference>
<dbReference type="RefSeq" id="XP_005761582.1">
    <property type="nucleotide sequence ID" value="XM_005761525.1"/>
</dbReference>
<proteinExistence type="predicted"/>
<dbReference type="eggNOG" id="KOG4308">
    <property type="taxonomic scope" value="Eukaryota"/>
</dbReference>
<evidence type="ECO:0000313" key="5">
    <source>
        <dbReference type="EnsemblProtists" id="EOD09153"/>
    </source>
</evidence>
<evidence type="ECO:0000256" key="2">
    <source>
        <dbReference type="ARBA" id="ARBA00022614"/>
    </source>
</evidence>
<dbReference type="GO" id="GO:0005829">
    <property type="term" value="C:cytosol"/>
    <property type="evidence" value="ECO:0007669"/>
    <property type="project" value="TreeGrafter"/>
</dbReference>
<reference evidence="6" key="1">
    <citation type="journal article" date="2013" name="Nature">
        <title>Pan genome of the phytoplankton Emiliania underpins its global distribution.</title>
        <authorList>
            <person name="Read B.A."/>
            <person name="Kegel J."/>
            <person name="Klute M.J."/>
            <person name="Kuo A."/>
            <person name="Lefebvre S.C."/>
            <person name="Maumus F."/>
            <person name="Mayer C."/>
            <person name="Miller J."/>
            <person name="Monier A."/>
            <person name="Salamov A."/>
            <person name="Young J."/>
            <person name="Aguilar M."/>
            <person name="Claverie J.M."/>
            <person name="Frickenhaus S."/>
            <person name="Gonzalez K."/>
            <person name="Herman E.K."/>
            <person name="Lin Y.C."/>
            <person name="Napier J."/>
            <person name="Ogata H."/>
            <person name="Sarno A.F."/>
            <person name="Shmutz J."/>
            <person name="Schroeder D."/>
            <person name="de Vargas C."/>
            <person name="Verret F."/>
            <person name="von Dassow P."/>
            <person name="Valentin K."/>
            <person name="Van de Peer Y."/>
            <person name="Wheeler G."/>
            <person name="Dacks J.B."/>
            <person name="Delwiche C.F."/>
            <person name="Dyhrman S.T."/>
            <person name="Glockner G."/>
            <person name="John U."/>
            <person name="Richards T."/>
            <person name="Worden A.Z."/>
            <person name="Zhang X."/>
            <person name="Grigoriev I.V."/>
            <person name="Allen A.E."/>
            <person name="Bidle K."/>
            <person name="Borodovsky M."/>
            <person name="Bowler C."/>
            <person name="Brownlee C."/>
            <person name="Cock J.M."/>
            <person name="Elias M."/>
            <person name="Gladyshev V.N."/>
            <person name="Groth M."/>
            <person name="Guda C."/>
            <person name="Hadaegh A."/>
            <person name="Iglesias-Rodriguez M.D."/>
            <person name="Jenkins J."/>
            <person name="Jones B.M."/>
            <person name="Lawson T."/>
            <person name="Leese F."/>
            <person name="Lindquist E."/>
            <person name="Lobanov A."/>
            <person name="Lomsadze A."/>
            <person name="Malik S.B."/>
            <person name="Marsh M.E."/>
            <person name="Mackinder L."/>
            <person name="Mock T."/>
            <person name="Mueller-Roeber B."/>
            <person name="Pagarete A."/>
            <person name="Parker M."/>
            <person name="Probert I."/>
            <person name="Quesneville H."/>
            <person name="Raines C."/>
            <person name="Rensing S.A."/>
            <person name="Riano-Pachon D.M."/>
            <person name="Richier S."/>
            <person name="Rokitta S."/>
            <person name="Shiraiwa Y."/>
            <person name="Soanes D.M."/>
            <person name="van der Giezen M."/>
            <person name="Wahlund T.M."/>
            <person name="Williams B."/>
            <person name="Wilson W."/>
            <person name="Wolfe G."/>
            <person name="Wurch L.L."/>
        </authorList>
    </citation>
    <scope>NUCLEOTIDE SEQUENCE</scope>
</reference>
<dbReference type="OMA" id="AYEDACG"/>
<dbReference type="GO" id="GO:0048471">
    <property type="term" value="C:perinuclear region of cytoplasm"/>
    <property type="evidence" value="ECO:0007669"/>
    <property type="project" value="TreeGrafter"/>
</dbReference>
<dbReference type="GO" id="GO:0005096">
    <property type="term" value="F:GTPase activator activity"/>
    <property type="evidence" value="ECO:0007669"/>
    <property type="project" value="UniProtKB-KW"/>
</dbReference>
<dbReference type="Pfam" id="PF13516">
    <property type="entry name" value="LRR_6"/>
    <property type="match status" value="6"/>
</dbReference>
<evidence type="ECO:0000256" key="1">
    <source>
        <dbReference type="ARBA" id="ARBA00022468"/>
    </source>
</evidence>
<dbReference type="SUPFAM" id="SSF52047">
    <property type="entry name" value="RNI-like"/>
    <property type="match status" value="1"/>
</dbReference>
<dbReference type="PANTHER" id="PTHR24113">
    <property type="entry name" value="RAN GTPASE-ACTIVATING PROTEIN 1"/>
    <property type="match status" value="1"/>
</dbReference>
<dbReference type="PANTHER" id="PTHR24113:SF12">
    <property type="entry name" value="RAN GTPASE-ACTIVATING PROTEIN 1"/>
    <property type="match status" value="1"/>
</dbReference>
<dbReference type="GeneID" id="17255304"/>
<dbReference type="HOGENOM" id="CLU_697255_0_0_1"/>
<dbReference type="GO" id="GO:0006913">
    <property type="term" value="P:nucleocytoplasmic transport"/>
    <property type="evidence" value="ECO:0007669"/>
    <property type="project" value="TreeGrafter"/>
</dbReference>
<protein>
    <submittedName>
        <fullName evidence="5">Uncharacterized protein</fullName>
    </submittedName>
</protein>
<dbReference type="AlphaFoldDB" id="A0A0D3ID18"/>
<keyword evidence="3" id="KW-0677">Repeat</keyword>
<accession>A0A0D3ID18</accession>
<feature type="region of interest" description="Disordered" evidence="4">
    <location>
        <begin position="41"/>
        <end position="72"/>
    </location>
</feature>
<dbReference type="STRING" id="2903.R1BHB2"/>
<dbReference type="PaxDb" id="2903-EOD09153"/>
<feature type="compositionally biased region" description="Low complexity" evidence="4">
    <location>
        <begin position="56"/>
        <end position="72"/>
    </location>
</feature>
<dbReference type="EnsemblProtists" id="EOD09153">
    <property type="protein sequence ID" value="EOD09153"/>
    <property type="gene ID" value="EMIHUDRAFT_120764"/>
</dbReference>
<dbReference type="KEGG" id="ehx:EMIHUDRAFT_120764"/>
<evidence type="ECO:0000256" key="3">
    <source>
        <dbReference type="ARBA" id="ARBA00022737"/>
    </source>
</evidence>
<keyword evidence="1" id="KW-0343">GTPase activation</keyword>
<dbReference type="InterPro" id="IPR032675">
    <property type="entry name" value="LRR_dom_sf"/>
</dbReference>
<keyword evidence="6" id="KW-1185">Reference proteome</keyword>
<evidence type="ECO:0000313" key="6">
    <source>
        <dbReference type="Proteomes" id="UP000013827"/>
    </source>
</evidence>
<evidence type="ECO:0000256" key="4">
    <source>
        <dbReference type="SAM" id="MobiDB-lite"/>
    </source>
</evidence>
<sequence>MSRNHVFVLLDGHDVDECDQSRPLLHGRRQHSAGTELTSVSHYVAPPAPPSPVAAPSPTSAEGSAADLSSDAASGGAGTSGLGILCKKLCLGEAVLEEAAAAAGLAAYLLDDAERRGVDTLQCCVRGLTDADCGALAGLLAGPVALRLARLCTLDFGCNQIGCSGAAALAPLLGLAPLLKTLRLDSNCIGCRGASALAEAIAVHSAGALDSLLLGWNRIGDAGVSELADALGRGGAPRLRELSLEANGLGDAGAEALVRGLAAGGQRLGRLSLGNEVGGNAIGSSGVSALTDAFHVFDELIELRLSNNQVGARGAVGLATALGLGGAARLVRLTLASNRIGPEGVAALRGVGASRAELSIALSLQLAEVGAAGDCRAATALAGERPRPAHSWSPAT</sequence>
<reference evidence="5" key="2">
    <citation type="submission" date="2024-10" db="UniProtKB">
        <authorList>
            <consortium name="EnsemblProtists"/>
        </authorList>
    </citation>
    <scope>IDENTIFICATION</scope>
</reference>
<dbReference type="InterPro" id="IPR027038">
    <property type="entry name" value="RanGap"/>
</dbReference>
<dbReference type="Gene3D" id="3.80.10.10">
    <property type="entry name" value="Ribonuclease Inhibitor"/>
    <property type="match status" value="2"/>
</dbReference>
<name>A0A0D3ID18_EMIH1</name>
<organism evidence="5 6">
    <name type="scientific">Emiliania huxleyi (strain CCMP1516)</name>
    <dbReference type="NCBI Taxonomy" id="280463"/>
    <lineage>
        <taxon>Eukaryota</taxon>
        <taxon>Haptista</taxon>
        <taxon>Haptophyta</taxon>
        <taxon>Prymnesiophyceae</taxon>
        <taxon>Isochrysidales</taxon>
        <taxon>Noelaerhabdaceae</taxon>
        <taxon>Emiliania</taxon>
    </lineage>
</organism>
<keyword evidence="2" id="KW-0433">Leucine-rich repeat</keyword>
<feature type="compositionally biased region" description="Pro residues" evidence="4">
    <location>
        <begin position="46"/>
        <end position="55"/>
    </location>
</feature>
<dbReference type="GO" id="GO:0031267">
    <property type="term" value="F:small GTPase binding"/>
    <property type="evidence" value="ECO:0007669"/>
    <property type="project" value="TreeGrafter"/>
</dbReference>
<dbReference type="GO" id="GO:0005634">
    <property type="term" value="C:nucleus"/>
    <property type="evidence" value="ECO:0007669"/>
    <property type="project" value="TreeGrafter"/>
</dbReference>
<dbReference type="SMART" id="SM00368">
    <property type="entry name" value="LRR_RI"/>
    <property type="match status" value="6"/>
</dbReference>
<dbReference type="Proteomes" id="UP000013827">
    <property type="component" value="Unassembled WGS sequence"/>
</dbReference>